<name>A0A512NAK2_9HYPH</name>
<evidence type="ECO:0000313" key="2">
    <source>
        <dbReference type="EMBL" id="GEP56006.1"/>
    </source>
</evidence>
<keyword evidence="1" id="KW-1133">Transmembrane helix</keyword>
<keyword evidence="1" id="KW-0812">Transmembrane</keyword>
<dbReference type="AlphaFoldDB" id="A0A512NAK2"/>
<dbReference type="Proteomes" id="UP000321058">
    <property type="component" value="Unassembled WGS sequence"/>
</dbReference>
<evidence type="ECO:0000256" key="1">
    <source>
        <dbReference type="SAM" id="Phobius"/>
    </source>
</evidence>
<dbReference type="EMBL" id="BKAJ01000052">
    <property type="protein sequence ID" value="GEP56006.1"/>
    <property type="molecule type" value="Genomic_DNA"/>
</dbReference>
<reference evidence="2 3" key="1">
    <citation type="submission" date="2019-07" db="EMBL/GenBank/DDBJ databases">
        <title>Whole genome shotgun sequence of Reyranella soli NBRC 108950.</title>
        <authorList>
            <person name="Hosoyama A."/>
            <person name="Uohara A."/>
            <person name="Ohji S."/>
            <person name="Ichikawa N."/>
        </authorList>
    </citation>
    <scope>NUCLEOTIDE SEQUENCE [LARGE SCALE GENOMIC DNA]</scope>
    <source>
        <strain evidence="2 3">NBRC 108950</strain>
    </source>
</reference>
<keyword evidence="1" id="KW-0472">Membrane</keyword>
<comment type="caution">
    <text evidence="2">The sequence shown here is derived from an EMBL/GenBank/DDBJ whole genome shotgun (WGS) entry which is preliminary data.</text>
</comment>
<evidence type="ECO:0000313" key="3">
    <source>
        <dbReference type="Proteomes" id="UP000321058"/>
    </source>
</evidence>
<organism evidence="2 3">
    <name type="scientific">Reyranella soli</name>
    <dbReference type="NCBI Taxonomy" id="1230389"/>
    <lineage>
        <taxon>Bacteria</taxon>
        <taxon>Pseudomonadati</taxon>
        <taxon>Pseudomonadota</taxon>
        <taxon>Alphaproteobacteria</taxon>
        <taxon>Hyphomicrobiales</taxon>
        <taxon>Reyranellaceae</taxon>
        <taxon>Reyranella</taxon>
    </lineage>
</organism>
<sequence length="87" mass="8811">MIGPLLRVAASAAAARSLRNAAHDAAMRAMLAIGAAVAIGVGVVCLTCSAYILLARSLDPAAAWGILGAFWGLAGLLYFAVASRRRG</sequence>
<accession>A0A512NAK2</accession>
<protein>
    <submittedName>
        <fullName evidence="2">Uncharacterized protein</fullName>
    </submittedName>
</protein>
<proteinExistence type="predicted"/>
<dbReference type="OrthoDB" id="7376620at2"/>
<keyword evidence="3" id="KW-1185">Reference proteome</keyword>
<dbReference type="RefSeq" id="WP_147150088.1">
    <property type="nucleotide sequence ID" value="NZ_BKAJ01000052.1"/>
</dbReference>
<feature type="transmembrane region" description="Helical" evidence="1">
    <location>
        <begin position="29"/>
        <end position="55"/>
    </location>
</feature>
<gene>
    <name evidence="2" type="ORF">RSO01_31720</name>
</gene>
<feature type="transmembrane region" description="Helical" evidence="1">
    <location>
        <begin position="61"/>
        <end position="81"/>
    </location>
</feature>